<gene>
    <name evidence="8" type="ORF">EGW08_016618</name>
</gene>
<dbReference type="GO" id="GO:0008284">
    <property type="term" value="P:positive regulation of cell population proliferation"/>
    <property type="evidence" value="ECO:0007669"/>
    <property type="project" value="TreeGrafter"/>
</dbReference>
<dbReference type="PROSITE" id="PS50278">
    <property type="entry name" value="PDGF_2"/>
    <property type="match status" value="1"/>
</dbReference>
<dbReference type="GO" id="GO:0051781">
    <property type="term" value="P:positive regulation of cell division"/>
    <property type="evidence" value="ECO:0007669"/>
    <property type="project" value="UniProtKB-KW"/>
</dbReference>
<comment type="similarity">
    <text evidence="1 4">Belongs to the PDGF/VEGF growth factor family.</text>
</comment>
<dbReference type="SUPFAM" id="SSF57501">
    <property type="entry name" value="Cystine-knot cytokines"/>
    <property type="match status" value="1"/>
</dbReference>
<evidence type="ECO:0000259" key="7">
    <source>
        <dbReference type="PROSITE" id="PS50278"/>
    </source>
</evidence>
<dbReference type="Gene3D" id="2.10.90.10">
    <property type="entry name" value="Cystine-knot cytokines"/>
    <property type="match status" value="1"/>
</dbReference>
<organism evidence="8 9">
    <name type="scientific">Elysia chlorotica</name>
    <name type="common">Eastern emerald elysia</name>
    <name type="synonym">Sea slug</name>
    <dbReference type="NCBI Taxonomy" id="188477"/>
    <lineage>
        <taxon>Eukaryota</taxon>
        <taxon>Metazoa</taxon>
        <taxon>Spiralia</taxon>
        <taxon>Lophotrochozoa</taxon>
        <taxon>Mollusca</taxon>
        <taxon>Gastropoda</taxon>
        <taxon>Heterobranchia</taxon>
        <taxon>Euthyneura</taxon>
        <taxon>Panpulmonata</taxon>
        <taxon>Sacoglossa</taxon>
        <taxon>Placobranchoidea</taxon>
        <taxon>Plakobranchidae</taxon>
        <taxon>Elysia</taxon>
    </lineage>
</organism>
<keyword evidence="3" id="KW-0497">Mitogen</keyword>
<evidence type="ECO:0000313" key="8">
    <source>
        <dbReference type="EMBL" id="RUS75625.1"/>
    </source>
</evidence>
<feature type="region of interest" description="Disordered" evidence="5">
    <location>
        <begin position="267"/>
        <end position="307"/>
    </location>
</feature>
<evidence type="ECO:0000256" key="2">
    <source>
        <dbReference type="ARBA" id="ARBA00023030"/>
    </source>
</evidence>
<evidence type="ECO:0000256" key="3">
    <source>
        <dbReference type="ARBA" id="ARBA00023246"/>
    </source>
</evidence>
<keyword evidence="9" id="KW-1185">Reference proteome</keyword>
<keyword evidence="2 4" id="KW-0339">Growth factor</keyword>
<reference evidence="8 9" key="1">
    <citation type="submission" date="2019-01" db="EMBL/GenBank/DDBJ databases">
        <title>A draft genome assembly of the solar-powered sea slug Elysia chlorotica.</title>
        <authorList>
            <person name="Cai H."/>
            <person name="Li Q."/>
            <person name="Fang X."/>
            <person name="Li J."/>
            <person name="Curtis N.E."/>
            <person name="Altenburger A."/>
            <person name="Shibata T."/>
            <person name="Feng M."/>
            <person name="Maeda T."/>
            <person name="Schwartz J.A."/>
            <person name="Shigenobu S."/>
            <person name="Lundholm N."/>
            <person name="Nishiyama T."/>
            <person name="Yang H."/>
            <person name="Hasebe M."/>
            <person name="Li S."/>
            <person name="Pierce S.K."/>
            <person name="Wang J."/>
        </authorList>
    </citation>
    <scope>NUCLEOTIDE SEQUENCE [LARGE SCALE GENOMIC DNA]</scope>
    <source>
        <strain evidence="8">EC2010</strain>
        <tissue evidence="8">Whole organism of an adult</tissue>
    </source>
</reference>
<feature type="compositionally biased region" description="Polar residues" evidence="5">
    <location>
        <begin position="267"/>
        <end position="276"/>
    </location>
</feature>
<feature type="chain" id="PRO_5018653609" description="Platelet-derived growth factor (PDGF) family profile domain-containing protein" evidence="6">
    <location>
        <begin position="20"/>
        <end position="366"/>
    </location>
</feature>
<dbReference type="InterPro" id="IPR000072">
    <property type="entry name" value="PDGF/VEGF_dom"/>
</dbReference>
<evidence type="ECO:0000256" key="1">
    <source>
        <dbReference type="ARBA" id="ARBA00006686"/>
    </source>
</evidence>
<evidence type="ECO:0000256" key="6">
    <source>
        <dbReference type="SAM" id="SignalP"/>
    </source>
</evidence>
<dbReference type="GO" id="GO:0008083">
    <property type="term" value="F:growth factor activity"/>
    <property type="evidence" value="ECO:0007669"/>
    <property type="project" value="UniProtKB-KW"/>
</dbReference>
<dbReference type="STRING" id="188477.A0A3S1AYS5"/>
<dbReference type="GO" id="GO:0070851">
    <property type="term" value="F:growth factor receptor binding"/>
    <property type="evidence" value="ECO:0007669"/>
    <property type="project" value="TreeGrafter"/>
</dbReference>
<feature type="signal peptide" evidence="6">
    <location>
        <begin position="1"/>
        <end position="19"/>
    </location>
</feature>
<dbReference type="GO" id="GO:0005615">
    <property type="term" value="C:extracellular space"/>
    <property type="evidence" value="ECO:0007669"/>
    <property type="project" value="TreeGrafter"/>
</dbReference>
<feature type="domain" description="Platelet-derived growth factor (PDGF) family profile" evidence="7">
    <location>
        <begin position="98"/>
        <end position="181"/>
    </location>
</feature>
<evidence type="ECO:0000256" key="4">
    <source>
        <dbReference type="RuleBase" id="RU003818"/>
    </source>
</evidence>
<dbReference type="PANTHER" id="PTHR11633">
    <property type="entry name" value="PLATELET-DERIVED GROWTH FACTOR"/>
    <property type="match status" value="1"/>
</dbReference>
<dbReference type="EMBL" id="RQTK01000724">
    <property type="protein sequence ID" value="RUS75625.1"/>
    <property type="molecule type" value="Genomic_DNA"/>
</dbReference>
<accession>A0A3S1AYS5</accession>
<protein>
    <recommendedName>
        <fullName evidence="7">Platelet-derived growth factor (PDGF) family profile domain-containing protein</fullName>
    </recommendedName>
</protein>
<evidence type="ECO:0000256" key="5">
    <source>
        <dbReference type="SAM" id="MobiDB-lite"/>
    </source>
</evidence>
<dbReference type="GO" id="GO:0016020">
    <property type="term" value="C:membrane"/>
    <property type="evidence" value="ECO:0007669"/>
    <property type="project" value="InterPro"/>
</dbReference>
<dbReference type="PANTHER" id="PTHR11633:SF1">
    <property type="entry name" value="LD28763P"/>
    <property type="match status" value="1"/>
</dbReference>
<dbReference type="AlphaFoldDB" id="A0A3S1AYS5"/>
<sequence>MVSVTVAVVCFTLLGIVVSQGRVQAWGRQLDSLPGREREAKLSALDRMMNVKNMEEFMSLLTINGRRVTENDMYSPYPSRSKLRISSEGGFVAKADHCSPREMTVDLELPEPNQRMVYFPRCTRLERCGGCDSSGHVSCVPEKTETRVLNVAKAQVPFPESENLLFLGFEKVKVERHMSCRLQCNLSQEKCGKLKLFLPSQCACVCPEIGRCRVPTEWDPQNCRCVCPKNQECPAGQKVNQINCRCEKDFNRQEIAIDVYRSLTSASKSPSLMGNKQQPNSSSSYGQSGSRPSAEEKSQTQTERPSVCPGVNCPPNFYTQKTRHNLCVCVPKVRRGSYYRRRQAILRTQERLRNERRSALEQRGGT</sequence>
<dbReference type="Pfam" id="PF00341">
    <property type="entry name" value="PDGF"/>
    <property type="match status" value="1"/>
</dbReference>
<dbReference type="OrthoDB" id="8878063at2759"/>
<dbReference type="SMART" id="SM00141">
    <property type="entry name" value="PDGF"/>
    <property type="match status" value="1"/>
</dbReference>
<dbReference type="Proteomes" id="UP000271974">
    <property type="component" value="Unassembled WGS sequence"/>
</dbReference>
<keyword evidence="6" id="KW-0732">Signal</keyword>
<evidence type="ECO:0000313" key="9">
    <source>
        <dbReference type="Proteomes" id="UP000271974"/>
    </source>
</evidence>
<comment type="caution">
    <text evidence="8">The sequence shown here is derived from an EMBL/GenBank/DDBJ whole genome shotgun (WGS) entry which is preliminary data.</text>
</comment>
<feature type="compositionally biased region" description="Low complexity" evidence="5">
    <location>
        <begin position="277"/>
        <end position="292"/>
    </location>
</feature>
<name>A0A3S1AYS5_ELYCH</name>
<proteinExistence type="inferred from homology"/>
<dbReference type="InterPro" id="IPR029034">
    <property type="entry name" value="Cystine-knot_cytokine"/>
</dbReference>